<protein>
    <submittedName>
        <fullName evidence="3">CS domain-containing protein</fullName>
    </submittedName>
</protein>
<gene>
    <name evidence="1" type="ORF">SSLN_LOCUS7452</name>
</gene>
<dbReference type="WBParaSite" id="SSLN_0000773001-mRNA-1">
    <property type="protein sequence ID" value="SSLN_0000773001-mRNA-1"/>
    <property type="gene ID" value="SSLN_0000773001"/>
</dbReference>
<reference evidence="1 2" key="2">
    <citation type="submission" date="2018-11" db="EMBL/GenBank/DDBJ databases">
        <authorList>
            <consortium name="Pathogen Informatics"/>
        </authorList>
    </citation>
    <scope>NUCLEOTIDE SEQUENCE [LARGE SCALE GENOMIC DNA]</scope>
    <source>
        <strain evidence="1 2">NST_G2</strain>
    </source>
</reference>
<dbReference type="EMBL" id="UYSU01034147">
    <property type="protein sequence ID" value="VDL93837.1"/>
    <property type="molecule type" value="Genomic_DNA"/>
</dbReference>
<evidence type="ECO:0000313" key="1">
    <source>
        <dbReference type="EMBL" id="VDL93837.1"/>
    </source>
</evidence>
<evidence type="ECO:0000313" key="2">
    <source>
        <dbReference type="Proteomes" id="UP000275846"/>
    </source>
</evidence>
<organism evidence="3">
    <name type="scientific">Schistocephalus solidus</name>
    <name type="common">Tapeworm</name>
    <dbReference type="NCBI Taxonomy" id="70667"/>
    <lineage>
        <taxon>Eukaryota</taxon>
        <taxon>Metazoa</taxon>
        <taxon>Spiralia</taxon>
        <taxon>Lophotrochozoa</taxon>
        <taxon>Platyhelminthes</taxon>
        <taxon>Cestoda</taxon>
        <taxon>Eucestoda</taxon>
        <taxon>Diphyllobothriidea</taxon>
        <taxon>Diphyllobothriidae</taxon>
        <taxon>Schistocephalus</taxon>
    </lineage>
</organism>
<dbReference type="Proteomes" id="UP000275846">
    <property type="component" value="Unassembled WGS sequence"/>
</dbReference>
<keyword evidence="2" id="KW-1185">Reference proteome</keyword>
<sequence length="158" mass="17094">MRCQRGHVGRALVSTMLVRGAGDFRAALLALATAIRLASKIAEPVFTDLLHAGLSWARPSQVASLICSSSVAAPSQWHVPQYGVDAEDSGLLQDFRVRDSVLPSQFQYSAEAAKMIVIQLPGLVQVDGPGLRCVNECRQDDGLVHLQFGVQVTWRLAI</sequence>
<proteinExistence type="predicted"/>
<reference evidence="3" key="1">
    <citation type="submission" date="2016-06" db="UniProtKB">
        <authorList>
            <consortium name="WormBaseParasite"/>
        </authorList>
    </citation>
    <scope>IDENTIFICATION</scope>
</reference>
<dbReference type="AlphaFoldDB" id="A0A183STA4"/>
<name>A0A183STA4_SCHSO</name>
<accession>A0A183STA4</accession>
<evidence type="ECO:0000313" key="3">
    <source>
        <dbReference type="WBParaSite" id="SSLN_0000773001-mRNA-1"/>
    </source>
</evidence>
<dbReference type="OrthoDB" id="1920064at2759"/>